<feature type="transmembrane region" description="Helical" evidence="5">
    <location>
        <begin position="320"/>
        <end position="344"/>
    </location>
</feature>
<feature type="transmembrane region" description="Helical" evidence="5">
    <location>
        <begin position="236"/>
        <end position="253"/>
    </location>
</feature>
<proteinExistence type="predicted"/>
<comment type="subcellular location">
    <subcellularLocation>
        <location evidence="1">Membrane</location>
        <topology evidence="1">Multi-pass membrane protein</topology>
    </subcellularLocation>
</comment>
<gene>
    <name evidence="8" type="ORF">SAMN05216552_1003275</name>
</gene>
<dbReference type="AlphaFoldDB" id="A0A1I7GES4"/>
<dbReference type="STRING" id="1035707.SAMN05216552_1003275"/>
<keyword evidence="2 5" id="KW-0812">Transmembrane</keyword>
<evidence type="ECO:0000256" key="5">
    <source>
        <dbReference type="SAM" id="Phobius"/>
    </source>
</evidence>
<keyword evidence="4 5" id="KW-0472">Membrane</keyword>
<evidence type="ECO:0000256" key="1">
    <source>
        <dbReference type="ARBA" id="ARBA00004141"/>
    </source>
</evidence>
<dbReference type="OrthoDB" id="9772644at2"/>
<keyword evidence="3 5" id="KW-1133">Transmembrane helix</keyword>
<evidence type="ECO:0000313" key="9">
    <source>
        <dbReference type="Proteomes" id="UP000199391"/>
    </source>
</evidence>
<feature type="transmembrane region" description="Helical" evidence="5">
    <location>
        <begin position="282"/>
        <end position="300"/>
    </location>
</feature>
<feature type="transmembrane region" description="Helical" evidence="5">
    <location>
        <begin position="75"/>
        <end position="94"/>
    </location>
</feature>
<feature type="transmembrane region" description="Helical" evidence="5">
    <location>
        <begin position="201"/>
        <end position="230"/>
    </location>
</feature>
<name>A0A1I7GES4_9BURK</name>
<evidence type="ECO:0000259" key="6">
    <source>
        <dbReference type="Pfam" id="PF04932"/>
    </source>
</evidence>
<dbReference type="PANTHER" id="PTHR37422:SF13">
    <property type="entry name" value="LIPOPOLYSACCHARIDE BIOSYNTHESIS PROTEIN PA4999-RELATED"/>
    <property type="match status" value="1"/>
</dbReference>
<dbReference type="Pfam" id="PF04932">
    <property type="entry name" value="Wzy_C"/>
    <property type="match status" value="1"/>
</dbReference>
<evidence type="ECO:0000256" key="3">
    <source>
        <dbReference type="ARBA" id="ARBA00022989"/>
    </source>
</evidence>
<evidence type="ECO:0000259" key="7">
    <source>
        <dbReference type="Pfam" id="PF19358"/>
    </source>
</evidence>
<evidence type="ECO:0000256" key="4">
    <source>
        <dbReference type="ARBA" id="ARBA00023136"/>
    </source>
</evidence>
<feature type="transmembrane region" description="Helical" evidence="5">
    <location>
        <begin position="170"/>
        <end position="189"/>
    </location>
</feature>
<dbReference type="InterPro" id="IPR007016">
    <property type="entry name" value="O-antigen_ligase-rel_domated"/>
</dbReference>
<feature type="transmembrane region" description="Helical" evidence="5">
    <location>
        <begin position="106"/>
        <end position="122"/>
    </location>
</feature>
<reference evidence="9" key="1">
    <citation type="submission" date="2016-10" db="EMBL/GenBank/DDBJ databases">
        <authorList>
            <person name="Varghese N."/>
            <person name="Submissions S."/>
        </authorList>
    </citation>
    <scope>NUCLEOTIDE SEQUENCE [LARGE SCALE GENOMIC DNA]</scope>
    <source>
        <strain evidence="9">CGMCC 1.11014</strain>
    </source>
</reference>
<dbReference type="NCBIfam" id="TIGR03097">
    <property type="entry name" value="PEP_O_lig_1"/>
    <property type="match status" value="1"/>
</dbReference>
<feature type="domain" description="DUF5935" evidence="7">
    <location>
        <begin position="1"/>
        <end position="186"/>
    </location>
</feature>
<feature type="transmembrane region" description="Helical" evidence="5">
    <location>
        <begin position="365"/>
        <end position="389"/>
    </location>
</feature>
<dbReference type="Proteomes" id="UP000199391">
    <property type="component" value="Unassembled WGS sequence"/>
</dbReference>
<evidence type="ECO:0000313" key="8">
    <source>
        <dbReference type="EMBL" id="SFU46954.1"/>
    </source>
</evidence>
<keyword evidence="9" id="KW-1185">Reference proteome</keyword>
<dbReference type="RefSeq" id="WP_093554250.1">
    <property type="nucleotide sequence ID" value="NZ_FPBO01000003.1"/>
</dbReference>
<dbReference type="PANTHER" id="PTHR37422">
    <property type="entry name" value="TEICHURONIC ACID BIOSYNTHESIS PROTEIN TUAE"/>
    <property type="match status" value="1"/>
</dbReference>
<protein>
    <submittedName>
        <fullName evidence="8">Probable O-glycosylation ligase, exosortase A-associated</fullName>
    </submittedName>
</protein>
<dbReference type="GO" id="GO:0016874">
    <property type="term" value="F:ligase activity"/>
    <property type="evidence" value="ECO:0007669"/>
    <property type="project" value="UniProtKB-KW"/>
</dbReference>
<feature type="transmembrane region" description="Helical" evidence="5">
    <location>
        <begin position="129"/>
        <end position="150"/>
    </location>
</feature>
<feature type="transmembrane region" description="Helical" evidence="5">
    <location>
        <begin position="43"/>
        <end position="63"/>
    </location>
</feature>
<keyword evidence="8" id="KW-0436">Ligase</keyword>
<accession>A0A1I7GES4</accession>
<feature type="domain" description="O-antigen ligase-related" evidence="6">
    <location>
        <begin position="201"/>
        <end position="337"/>
    </location>
</feature>
<evidence type="ECO:0000256" key="2">
    <source>
        <dbReference type="ARBA" id="ARBA00022692"/>
    </source>
</evidence>
<dbReference type="GO" id="GO:0016020">
    <property type="term" value="C:membrane"/>
    <property type="evidence" value="ECO:0007669"/>
    <property type="project" value="UniProtKB-SubCell"/>
</dbReference>
<organism evidence="8 9">
    <name type="scientific">Pseudoduganella namucuonensis</name>
    <dbReference type="NCBI Taxonomy" id="1035707"/>
    <lineage>
        <taxon>Bacteria</taxon>
        <taxon>Pseudomonadati</taxon>
        <taxon>Pseudomonadota</taxon>
        <taxon>Betaproteobacteria</taxon>
        <taxon>Burkholderiales</taxon>
        <taxon>Oxalobacteraceae</taxon>
        <taxon>Telluria group</taxon>
        <taxon>Pseudoduganella</taxon>
    </lineage>
</organism>
<dbReference type="InterPro" id="IPR017528">
    <property type="entry name" value="CHP03097O-antigen_lig-rel"/>
</dbReference>
<dbReference type="EMBL" id="FPBO01000003">
    <property type="protein sequence ID" value="SFU46954.1"/>
    <property type="molecule type" value="Genomic_DNA"/>
</dbReference>
<dbReference type="InterPro" id="IPR045979">
    <property type="entry name" value="DUF5935"/>
</dbReference>
<sequence length="429" mass="46939">MRDAVIFILIFGSIPFIFKRPAVGVMVYACVSLMNPHRLAYGAAYLFPFALLICVTTLLSLIASKEAKKLPGSPVPVMMIILFSFMTLTCLLAKEQDAAWTEWNRVVKTYLMVLITICAIRTGAEVRALAWTVGLSVGFWGIKGGVFTILSGGSSHVLGPAGSYISDNNTIALSQVTVLPILWFMMLTAKNKWIKRACLGAVVLTFAAVIGTYSRGALLGGAAMVFFLWLKSGNKFRAVIVLALLAPLIFMAIPEKWLGRMETIDNYQEDTSAMGRINAWQFAINVATANPLGGGFGVFSRNMFSTYAPDPDHYHVAHSIYFQVLGEHGFLGLLLFLGMLFGAWRTGSKVIRFCQDKPDLAWARALASMCQVSMIGYMVCGAFLTLAYYDLPYYIYALMALLDKVLIRHPQPADALPAGAPAQPGLPRP</sequence>
<dbReference type="InterPro" id="IPR051533">
    <property type="entry name" value="WaaL-like"/>
</dbReference>
<dbReference type="Pfam" id="PF19358">
    <property type="entry name" value="DUF5935"/>
    <property type="match status" value="1"/>
</dbReference>